<protein>
    <submittedName>
        <fullName evidence="1">DUF934 domain-containing protein</fullName>
    </submittedName>
</protein>
<evidence type="ECO:0000313" key="1">
    <source>
        <dbReference type="EMBL" id="NMG77171.1"/>
    </source>
</evidence>
<dbReference type="EMBL" id="WTVQ01000052">
    <property type="protein sequence ID" value="NMG77171.1"/>
    <property type="molecule type" value="Genomic_DNA"/>
</dbReference>
<keyword evidence="2" id="KW-1185">Reference proteome</keyword>
<dbReference type="PIRSF" id="PIRSF030820">
    <property type="entry name" value="UCP030820"/>
    <property type="match status" value="1"/>
</dbReference>
<dbReference type="InterPro" id="IPR008318">
    <property type="entry name" value="UCP030820"/>
</dbReference>
<comment type="caution">
    <text evidence="1">The sequence shown here is derived from an EMBL/GenBank/DDBJ whole genome shotgun (WGS) entry which is preliminary data.</text>
</comment>
<evidence type="ECO:0000313" key="2">
    <source>
        <dbReference type="Proteomes" id="UP000648984"/>
    </source>
</evidence>
<proteinExistence type="predicted"/>
<dbReference type="Pfam" id="PF06073">
    <property type="entry name" value="DUF934"/>
    <property type="match status" value="1"/>
</dbReference>
<gene>
    <name evidence="1" type="ORF">GPA25_20665</name>
</gene>
<accession>A0ABX1QJ52</accession>
<sequence length="179" mass="19626">MSKSIKNGRIVNDDWQILTVAEGEDAAGISIPAGRVIVPLAAWLSRRDELAARGDVGVWFASHEGPEALEADIGRVAVIAVNFPKFVDGRGYSTAALLRTRYGYSGQLIAFGDVLRDQFNYLMRCGFDTLRPREGRYDDAQLDAALTSLADFTEPYQASVVHPQPLFRRVARAGVQVKA</sequence>
<reference evidence="1 2" key="1">
    <citation type="submission" date="2019-12" db="EMBL/GenBank/DDBJ databases">
        <title>Comparative genomics gives insights into the taxonomy of the Azoarcus-Aromatoleum group and reveals separate origins of nif in the plant-associated Azoarcus and non-plant-associated Aromatoleum sub-groups.</title>
        <authorList>
            <person name="Lafos M."/>
            <person name="Maluk M."/>
            <person name="Batista M."/>
            <person name="Junghare M."/>
            <person name="Carmona M."/>
            <person name="Faoro H."/>
            <person name="Cruz L.M."/>
            <person name="Battistoni F."/>
            <person name="De Souza E."/>
            <person name="Pedrosa F."/>
            <person name="Chen W.-M."/>
            <person name="Poole P.S."/>
            <person name="Dixon R.A."/>
            <person name="James E.K."/>
        </authorList>
    </citation>
    <scope>NUCLEOTIDE SEQUENCE [LARGE SCALE GENOMIC DNA]</scope>
    <source>
        <strain evidence="1 2">22Lin</strain>
    </source>
</reference>
<name>A0ABX1QJ52_9RHOO</name>
<dbReference type="RefSeq" id="WP_169262305.1">
    <property type="nucleotide sequence ID" value="NZ_WTVQ01000052.1"/>
</dbReference>
<organism evidence="1 2">
    <name type="scientific">Aromatoleum diolicum</name>
    <dbReference type="NCBI Taxonomy" id="75796"/>
    <lineage>
        <taxon>Bacteria</taxon>
        <taxon>Pseudomonadati</taxon>
        <taxon>Pseudomonadota</taxon>
        <taxon>Betaproteobacteria</taxon>
        <taxon>Rhodocyclales</taxon>
        <taxon>Rhodocyclaceae</taxon>
        <taxon>Aromatoleum</taxon>
    </lineage>
</organism>
<dbReference type="Proteomes" id="UP000648984">
    <property type="component" value="Unassembled WGS sequence"/>
</dbReference>